<dbReference type="InterPro" id="IPR038570">
    <property type="entry name" value="HicA_sf"/>
</dbReference>
<evidence type="ECO:0008006" key="2">
    <source>
        <dbReference type="Google" id="ProtNLM"/>
    </source>
</evidence>
<dbReference type="EMBL" id="AP011697">
    <property type="protein sequence ID" value="BAL54675.1"/>
    <property type="molecule type" value="Genomic_DNA"/>
</dbReference>
<accession>H5SET9</accession>
<name>H5SET9_9BACT</name>
<proteinExistence type="predicted"/>
<gene>
    <name evidence="1" type="ORF">HGMM_F17E10C05</name>
</gene>
<sequence length="100" mass="11213">MAKLNFTIHQVRKAVERKAGAEHVVIRNTGEMQAWIIVDGKRVTRVTIPHGRGPLKKGTAKSICNSLKLNTKQCTDFIQCPMSGKDYIKVLRQKIKDGVL</sequence>
<organism evidence="1">
    <name type="scientific">uncultured Acetothermia bacterium</name>
    <dbReference type="NCBI Taxonomy" id="236499"/>
    <lineage>
        <taxon>Bacteria</taxon>
        <taxon>Candidatus Bipolaricaulota</taxon>
        <taxon>environmental samples</taxon>
    </lineage>
</organism>
<reference evidence="1" key="2">
    <citation type="journal article" date="2012" name="PLoS ONE">
        <title>A Deeply Branching Thermophilic Bacterium with an Ancient Acetyl-CoA Pathway Dominates a Subsurface Ecosystem.</title>
        <authorList>
            <person name="Takami H."/>
            <person name="Noguchi H."/>
            <person name="Takaki Y."/>
            <person name="Uchiyama I."/>
            <person name="Toyoda A."/>
            <person name="Nishi S."/>
            <person name="Chee G.-J."/>
            <person name="Arai W."/>
            <person name="Nunoura T."/>
            <person name="Itoh T."/>
            <person name="Hattori M."/>
            <person name="Takai K."/>
        </authorList>
    </citation>
    <scope>NUCLEOTIDE SEQUENCE</scope>
</reference>
<evidence type="ECO:0000313" key="1">
    <source>
        <dbReference type="EMBL" id="BAL54675.1"/>
    </source>
</evidence>
<protein>
    <recommendedName>
        <fullName evidence="2">YcfA family protein</fullName>
    </recommendedName>
</protein>
<dbReference type="Gene3D" id="3.30.920.30">
    <property type="entry name" value="Hypothetical protein"/>
    <property type="match status" value="1"/>
</dbReference>
<reference evidence="1" key="1">
    <citation type="journal article" date="2005" name="Environ. Microbiol.">
        <title>Genetic and functional properties of uncultivated thermophilic crenarchaeotes from a subsurface gold mine as revealed by analysis of genome fragments.</title>
        <authorList>
            <person name="Nunoura T."/>
            <person name="Hirayama H."/>
            <person name="Takami H."/>
            <person name="Oida H."/>
            <person name="Nishi S."/>
            <person name="Shimamura S."/>
            <person name="Suzuki Y."/>
            <person name="Inagaki F."/>
            <person name="Takai K."/>
            <person name="Nealson K.H."/>
            <person name="Horikoshi K."/>
        </authorList>
    </citation>
    <scope>NUCLEOTIDE SEQUENCE</scope>
</reference>
<dbReference type="AlphaFoldDB" id="H5SET9"/>